<dbReference type="AlphaFoldDB" id="A0A6J7E2F6"/>
<evidence type="ECO:0000256" key="2">
    <source>
        <dbReference type="ARBA" id="ARBA00022801"/>
    </source>
</evidence>
<dbReference type="FunFam" id="3.40.50.1820:FF:000089">
    <property type="entry name" value="Alpha/beta hydrolase"/>
    <property type="match status" value="1"/>
</dbReference>
<evidence type="ECO:0000256" key="1">
    <source>
        <dbReference type="ARBA" id="ARBA00010515"/>
    </source>
</evidence>
<dbReference type="PANTHER" id="PTHR48081:SF8">
    <property type="entry name" value="ALPHA_BETA HYDROLASE FOLD-3 DOMAIN-CONTAINING PROTEIN-RELATED"/>
    <property type="match status" value="1"/>
</dbReference>
<reference evidence="4" key="1">
    <citation type="submission" date="2020-05" db="EMBL/GenBank/DDBJ databases">
        <authorList>
            <person name="Chiriac C."/>
            <person name="Salcher M."/>
            <person name="Ghai R."/>
            <person name="Kavagutti S V."/>
        </authorList>
    </citation>
    <scope>NUCLEOTIDE SEQUENCE</scope>
</reference>
<dbReference type="InterPro" id="IPR029058">
    <property type="entry name" value="AB_hydrolase_fold"/>
</dbReference>
<dbReference type="InterPro" id="IPR050300">
    <property type="entry name" value="GDXG_lipolytic_enzyme"/>
</dbReference>
<protein>
    <submittedName>
        <fullName evidence="4">Unannotated protein</fullName>
    </submittedName>
</protein>
<dbReference type="InterPro" id="IPR002168">
    <property type="entry name" value="Lipase_GDXG_HIS_AS"/>
</dbReference>
<dbReference type="SUPFAM" id="SSF53474">
    <property type="entry name" value="alpha/beta-Hydrolases"/>
    <property type="match status" value="1"/>
</dbReference>
<dbReference type="EMBL" id="CAFBLQ010000097">
    <property type="protein sequence ID" value="CAB4875270.1"/>
    <property type="molecule type" value="Genomic_DNA"/>
</dbReference>
<sequence>MPSYPSTLAERRDARIASSLLALPPRALARFAGKPIVIEGVPLNLEHAAILRLMKMRGGADVSTMTVDQARARVRASTTSVAGTPLALAMIRDAAVAGADGPLAARLYVPAEAAGPGLHPLLIFFHGGGWVVGSIDTHDALCRHLAQASGARVLSVAYRLAPEHPYPAAADDATAAFLDVATSGERFGADPARIAVGGDSAGANLAAVCTNDAVRAGGPRPAFQLLIYPAVDNVTQDRPSQQLFRSGFFLTVAAMAWYRSTYLGADEPRVAPDPRSSPLFSPDLSAAAPAHIVTAGFDPLRDEGEAYAQRLREEGIPVTLRRHAGFIHGFANMVGVGRSGRDAVIEMGGVLRRALGA</sequence>
<evidence type="ECO:0000259" key="3">
    <source>
        <dbReference type="Pfam" id="PF07859"/>
    </source>
</evidence>
<accession>A0A6J7E2F6</accession>
<dbReference type="PANTHER" id="PTHR48081">
    <property type="entry name" value="AB HYDROLASE SUPERFAMILY PROTEIN C4A8.06C"/>
    <property type="match status" value="1"/>
</dbReference>
<evidence type="ECO:0000313" key="4">
    <source>
        <dbReference type="EMBL" id="CAB4875270.1"/>
    </source>
</evidence>
<comment type="similarity">
    <text evidence="1">Belongs to the 'GDXG' lipolytic enzyme family.</text>
</comment>
<organism evidence="4">
    <name type="scientific">freshwater metagenome</name>
    <dbReference type="NCBI Taxonomy" id="449393"/>
    <lineage>
        <taxon>unclassified sequences</taxon>
        <taxon>metagenomes</taxon>
        <taxon>ecological metagenomes</taxon>
    </lineage>
</organism>
<dbReference type="GO" id="GO:0016787">
    <property type="term" value="F:hydrolase activity"/>
    <property type="evidence" value="ECO:0007669"/>
    <property type="project" value="UniProtKB-KW"/>
</dbReference>
<feature type="domain" description="Alpha/beta hydrolase fold-3" evidence="3">
    <location>
        <begin position="122"/>
        <end position="331"/>
    </location>
</feature>
<proteinExistence type="inferred from homology"/>
<keyword evidence="2" id="KW-0378">Hydrolase</keyword>
<dbReference type="PROSITE" id="PS01173">
    <property type="entry name" value="LIPASE_GDXG_HIS"/>
    <property type="match status" value="1"/>
</dbReference>
<dbReference type="Pfam" id="PF07859">
    <property type="entry name" value="Abhydrolase_3"/>
    <property type="match status" value="1"/>
</dbReference>
<gene>
    <name evidence="4" type="ORF">UFOPK3423_00968</name>
</gene>
<dbReference type="InterPro" id="IPR013094">
    <property type="entry name" value="AB_hydrolase_3"/>
</dbReference>
<name>A0A6J7E2F6_9ZZZZ</name>
<dbReference type="Gene3D" id="3.40.50.1820">
    <property type="entry name" value="alpha/beta hydrolase"/>
    <property type="match status" value="1"/>
</dbReference>